<accession>A0ABN6ZUK3</accession>
<proteinExistence type="predicted"/>
<sequence length="200" mass="22613">MAGERWSEERMNLALGAYNVVRLVLARVLRFVRERLGLELRYRFDEGSSDRRAYLVEIELPASAPLVVAVYSTTEEARPLTWSRVAAKVLRLRRYVAQRAPPARDTFVAVVTASPRARVTGPARRRARRNKVALGHPQEVLGALRGYLAKRLRGLIQSLREKEAKAYGELAELLRVLYLLASRLGPVDITLHEVEAMTRA</sequence>
<keyword evidence="2" id="KW-1185">Reference proteome</keyword>
<reference evidence="1 2" key="1">
    <citation type="submission" date="2023-09" db="EMBL/GenBank/DDBJ databases">
        <title>Pyrofollis japonicus gen. nov. sp. nov., a novel member of the family Pyrodictiaceae isolated from the Iheya North hydrothermal field.</title>
        <authorList>
            <person name="Miyazaki U."/>
            <person name="Sanari M."/>
            <person name="Tame A."/>
            <person name="Kitajima M."/>
            <person name="Okamoto A."/>
            <person name="Sawayama S."/>
            <person name="Miyazaki J."/>
            <person name="Takai K."/>
            <person name="Nakagawa S."/>
        </authorList>
    </citation>
    <scope>NUCLEOTIDE SEQUENCE [LARGE SCALE GENOMIC DNA]</scope>
    <source>
        <strain evidence="1 2">AV2</strain>
    </source>
</reference>
<evidence type="ECO:0000313" key="2">
    <source>
        <dbReference type="Proteomes" id="UP001341135"/>
    </source>
</evidence>
<evidence type="ECO:0000313" key="1">
    <source>
        <dbReference type="EMBL" id="BES82583.1"/>
    </source>
</evidence>
<name>A0ABN6ZUK3_9CREN</name>
<gene>
    <name evidence="1" type="ORF">PABY_21500</name>
</gene>
<dbReference type="GeneID" id="89290156"/>
<dbReference type="Proteomes" id="UP001341135">
    <property type="component" value="Chromosome"/>
</dbReference>
<dbReference type="RefSeq" id="WP_338250040.1">
    <property type="nucleotide sequence ID" value="NZ_AP028907.1"/>
</dbReference>
<dbReference type="EMBL" id="AP028907">
    <property type="protein sequence ID" value="BES82583.1"/>
    <property type="molecule type" value="Genomic_DNA"/>
</dbReference>
<organism evidence="1 2">
    <name type="scientific">Pyrodictium abyssi</name>
    <dbReference type="NCBI Taxonomy" id="54256"/>
    <lineage>
        <taxon>Archaea</taxon>
        <taxon>Thermoproteota</taxon>
        <taxon>Thermoprotei</taxon>
        <taxon>Desulfurococcales</taxon>
        <taxon>Pyrodictiaceae</taxon>
        <taxon>Pyrodictium</taxon>
    </lineage>
</organism>
<protein>
    <submittedName>
        <fullName evidence="1">Uncharacterized protein</fullName>
    </submittedName>
</protein>